<dbReference type="HOGENOM" id="CLU_2684356_0_0_9"/>
<organism evidence="1 2">
    <name type="scientific">Paenibacillus mucilaginosus 3016</name>
    <dbReference type="NCBI Taxonomy" id="1116391"/>
    <lineage>
        <taxon>Bacteria</taxon>
        <taxon>Bacillati</taxon>
        <taxon>Bacillota</taxon>
        <taxon>Bacilli</taxon>
        <taxon>Bacillales</taxon>
        <taxon>Paenibacillaceae</taxon>
        <taxon>Paenibacillus</taxon>
    </lineage>
</organism>
<dbReference type="Proteomes" id="UP000007523">
    <property type="component" value="Chromosome"/>
</dbReference>
<protein>
    <submittedName>
        <fullName evidence="1">Uncharacterized protein</fullName>
    </submittedName>
</protein>
<evidence type="ECO:0000313" key="1">
    <source>
        <dbReference type="EMBL" id="AFC30593.1"/>
    </source>
</evidence>
<name>H6NAW7_9BACL</name>
<evidence type="ECO:0000313" key="2">
    <source>
        <dbReference type="Proteomes" id="UP000007523"/>
    </source>
</evidence>
<proteinExistence type="predicted"/>
<dbReference type="KEGG" id="pmq:PM3016_3780"/>
<dbReference type="EMBL" id="CP003235">
    <property type="protein sequence ID" value="AFC30593.1"/>
    <property type="molecule type" value="Genomic_DNA"/>
</dbReference>
<dbReference type="AlphaFoldDB" id="H6NAW7"/>
<reference evidence="1 2" key="1">
    <citation type="journal article" date="2012" name="J. Bacteriol.">
        <title>Complete Genome Sequence of Paenibacillus mucilaginosus 3016, a Bacterium Functional as Microbial Fertilizer.</title>
        <authorList>
            <person name="Ma M."/>
            <person name="Wang Z."/>
            <person name="Li L."/>
            <person name="Jiang X."/>
            <person name="Guan D."/>
            <person name="Cao F."/>
            <person name="Chen H."/>
            <person name="Wang X."/>
            <person name="Shen D."/>
            <person name="Du B."/>
            <person name="Li J."/>
        </authorList>
    </citation>
    <scope>NUCLEOTIDE SEQUENCE [LARGE SCALE GENOMIC DNA]</scope>
    <source>
        <strain evidence="1 2">3016</strain>
    </source>
</reference>
<gene>
    <name evidence="1" type="ORF">PM3016_3780</name>
</gene>
<keyword evidence="2" id="KW-1185">Reference proteome</keyword>
<sequence length="74" mass="8542">MCIVFPSVSLDNENEKRNGRVAAYNTRGNGGMSFAEASKDHRSWYTYGYAIHSYPVRMRWRQRRGDEPNVQGEA</sequence>
<dbReference type="STRING" id="1116391.PM3016_3780"/>
<accession>H6NAW7</accession>